<sequence>MNAQHLRRRPLPLCLHLIFSVCLTMGTGLLFHPSPCPAFEGDEHKDLGNISIAANLEALKAAGGGGRTAEAKRVLELFMQGVQELPDLPPVTYGDIVLLVDYMKDNYRLLHRRSASEQWPANAAETDIAYLQKLTSDWLSNLGAAHDNQDHFQGRVLYAFWFWHKQAVETAAEGNLWAALLMNAYADHFLQDSFAPGHIISPRDENSQDVYATMIHDEGNRHAMLCHLQKLSECHQALSKVLRLSEKLHAGTVPELAQKLKRVKLLPEVGRQLLQHHEWEKRFYGDDQLNREPSQPVVMAAYCTQSVGDVVESYLSNSKKNSFTRYKFELRFAVAGGQAELIDVWQDYGDMTWKAPAKRDFYVGLPDKEARYGIKKVAASEIPERIIAPLPNYAAFNPAFALNIGYQGWATGYASEVRALTEAEMMVLGGRWDYLRDDFSKAYLPRKIDMFAVTVGYSGLFDSDTSANGIAARLILPINQLNLQLSLYGGSRYYSGNSYGGWRDYEGIRLDWGMQMGNLFLGIGRDFYPTTGGIKDGVSIQAGLSLAFPTSRIPGVYKSY</sequence>
<keyword evidence="1" id="KW-0472">Membrane</keyword>
<dbReference type="EMBL" id="JACHIG010000001">
    <property type="protein sequence ID" value="MBB5031457.1"/>
    <property type="molecule type" value="Genomic_DNA"/>
</dbReference>
<evidence type="ECO:0000256" key="1">
    <source>
        <dbReference type="SAM" id="Phobius"/>
    </source>
</evidence>
<evidence type="ECO:0000313" key="2">
    <source>
        <dbReference type="EMBL" id="MBB5031457.1"/>
    </source>
</evidence>
<dbReference type="RefSeq" id="WP_184338379.1">
    <property type="nucleotide sequence ID" value="NZ_JACHIG010000001.1"/>
</dbReference>
<evidence type="ECO:0008006" key="4">
    <source>
        <dbReference type="Google" id="ProtNLM"/>
    </source>
</evidence>
<feature type="transmembrane region" description="Helical" evidence="1">
    <location>
        <begin position="12"/>
        <end position="31"/>
    </location>
</feature>
<accession>A0A7W8DIW7</accession>
<gene>
    <name evidence="2" type="ORF">HNQ65_001011</name>
</gene>
<keyword evidence="1" id="KW-0812">Transmembrane</keyword>
<keyword evidence="3" id="KW-1185">Reference proteome</keyword>
<proteinExistence type="predicted"/>
<protein>
    <recommendedName>
        <fullName evidence="4">Phospholipase C</fullName>
    </recommendedName>
</protein>
<comment type="caution">
    <text evidence="2">The sequence shown here is derived from an EMBL/GenBank/DDBJ whole genome shotgun (WGS) entry which is preliminary data.</text>
</comment>
<evidence type="ECO:0000313" key="3">
    <source>
        <dbReference type="Proteomes" id="UP000590740"/>
    </source>
</evidence>
<reference evidence="2 3" key="1">
    <citation type="submission" date="2020-08" db="EMBL/GenBank/DDBJ databases">
        <title>Genomic Encyclopedia of Type Strains, Phase IV (KMG-IV): sequencing the most valuable type-strain genomes for metagenomic binning, comparative biology and taxonomic classification.</title>
        <authorList>
            <person name="Goeker M."/>
        </authorList>
    </citation>
    <scope>NUCLEOTIDE SEQUENCE [LARGE SCALE GENOMIC DNA]</scope>
    <source>
        <strain evidence="2 3">DSM 12252</strain>
    </source>
</reference>
<dbReference type="AlphaFoldDB" id="A0A7W8DIW7"/>
<name>A0A7W8DIW7_9BACT</name>
<organism evidence="2 3">
    <name type="scientific">Prosthecobacter vanneervenii</name>
    <dbReference type="NCBI Taxonomy" id="48466"/>
    <lineage>
        <taxon>Bacteria</taxon>
        <taxon>Pseudomonadati</taxon>
        <taxon>Verrucomicrobiota</taxon>
        <taxon>Verrucomicrobiia</taxon>
        <taxon>Verrucomicrobiales</taxon>
        <taxon>Verrucomicrobiaceae</taxon>
        <taxon>Prosthecobacter</taxon>
    </lineage>
</organism>
<keyword evidence="1" id="KW-1133">Transmembrane helix</keyword>
<dbReference type="Proteomes" id="UP000590740">
    <property type="component" value="Unassembled WGS sequence"/>
</dbReference>